<sequence length="182" mass="20932">MTLKIGDSVSVLDEDLSGVIKTLDDHAVTIETKDGFLLNFDKSELILNQNSIIDHAVERSQIHEVIAEKETRKRKPSVKVKPKERAQAAMEVDLHIHHLVTSSRGMTNFEILNLQMQTAKRQLEFAMKKRIQRVVFIHGVGEGVLKEELKTLFRRYDNLKFYDANYQKYGLGATEVYIFQNS</sequence>
<protein>
    <submittedName>
        <fullName evidence="2">Smr domain-containing protein</fullName>
    </submittedName>
</protein>
<evidence type="ECO:0000313" key="2">
    <source>
        <dbReference type="EMBL" id="SEQ36697.1"/>
    </source>
</evidence>
<dbReference type="OrthoDB" id="1524810at2"/>
<dbReference type="Gene3D" id="3.30.1370.110">
    <property type="match status" value="1"/>
</dbReference>
<dbReference type="Proteomes" id="UP000198999">
    <property type="component" value="Unassembled WGS sequence"/>
</dbReference>
<dbReference type="PROSITE" id="PS50828">
    <property type="entry name" value="SMR"/>
    <property type="match status" value="1"/>
</dbReference>
<evidence type="ECO:0000313" key="3">
    <source>
        <dbReference type="Proteomes" id="UP000198999"/>
    </source>
</evidence>
<dbReference type="AlphaFoldDB" id="A0A1H9FFK2"/>
<name>A0A1H9FFK2_9FLAO</name>
<reference evidence="2 3" key="1">
    <citation type="submission" date="2016-10" db="EMBL/GenBank/DDBJ databases">
        <authorList>
            <person name="de Groot N.N."/>
        </authorList>
    </citation>
    <scope>NUCLEOTIDE SEQUENCE [LARGE SCALE GENOMIC DNA]</scope>
    <source>
        <strain evidence="2 3">DSM 21035</strain>
    </source>
</reference>
<evidence type="ECO:0000259" key="1">
    <source>
        <dbReference type="PROSITE" id="PS50828"/>
    </source>
</evidence>
<dbReference type="STRING" id="419940.SAMN05421824_1463"/>
<dbReference type="InterPro" id="IPR036063">
    <property type="entry name" value="Smr_dom_sf"/>
</dbReference>
<dbReference type="Pfam" id="PF01713">
    <property type="entry name" value="Smr"/>
    <property type="match status" value="1"/>
</dbReference>
<keyword evidence="3" id="KW-1185">Reference proteome</keyword>
<proteinExistence type="predicted"/>
<accession>A0A1H9FFK2</accession>
<gene>
    <name evidence="2" type="ORF">SAMN05421824_1463</name>
</gene>
<feature type="domain" description="Smr" evidence="1">
    <location>
        <begin position="119"/>
        <end position="179"/>
    </location>
</feature>
<dbReference type="RefSeq" id="WP_092578015.1">
    <property type="nucleotide sequence ID" value="NZ_FOFN01000002.1"/>
</dbReference>
<dbReference type="EMBL" id="FOFN01000002">
    <property type="protein sequence ID" value="SEQ36697.1"/>
    <property type="molecule type" value="Genomic_DNA"/>
</dbReference>
<dbReference type="InterPro" id="IPR002625">
    <property type="entry name" value="Smr_dom"/>
</dbReference>
<organism evidence="2 3">
    <name type="scientific">Hyunsoonleella jejuensis</name>
    <dbReference type="NCBI Taxonomy" id="419940"/>
    <lineage>
        <taxon>Bacteria</taxon>
        <taxon>Pseudomonadati</taxon>
        <taxon>Bacteroidota</taxon>
        <taxon>Flavobacteriia</taxon>
        <taxon>Flavobacteriales</taxon>
        <taxon>Flavobacteriaceae</taxon>
    </lineage>
</organism>